<evidence type="ECO:0000313" key="1">
    <source>
        <dbReference type="EMBL" id="BBO75669.1"/>
    </source>
</evidence>
<dbReference type="EMBL" id="AP021875">
    <property type="protein sequence ID" value="BBO75669.1"/>
    <property type="molecule type" value="Genomic_DNA"/>
</dbReference>
<gene>
    <name evidence="1" type="ORF">DSCW_30860</name>
</gene>
<dbReference type="AlphaFoldDB" id="A0A5K7Z633"/>
<organism evidence="1 2">
    <name type="scientific">Desulfosarcina widdelii</name>
    <dbReference type="NCBI Taxonomy" id="947919"/>
    <lineage>
        <taxon>Bacteria</taxon>
        <taxon>Pseudomonadati</taxon>
        <taxon>Thermodesulfobacteriota</taxon>
        <taxon>Desulfobacteria</taxon>
        <taxon>Desulfobacterales</taxon>
        <taxon>Desulfosarcinaceae</taxon>
        <taxon>Desulfosarcina</taxon>
    </lineage>
</organism>
<dbReference type="RefSeq" id="WP_155304569.1">
    <property type="nucleotide sequence ID" value="NZ_AP021875.1"/>
</dbReference>
<sequence>MQIQSISGWQDFIQAGREYLKTASKGVSRPAVFNNELIFQLAAMAIEKLIVGLAHYHHQMPVDNTLSGLVESLSAVCPLDPEMADRIRQIESIDHMCALTVEHREPPGDNAIREILSVGKEVAEFVDQHVPQNRPASAVA</sequence>
<dbReference type="OrthoDB" id="5431543at2"/>
<reference evidence="1 2" key="1">
    <citation type="submission" date="2019-11" db="EMBL/GenBank/DDBJ databases">
        <title>Comparative genomics of hydrocarbon-degrading Desulfosarcina strains.</title>
        <authorList>
            <person name="Watanabe M."/>
            <person name="Kojima H."/>
            <person name="Fukui M."/>
        </authorList>
    </citation>
    <scope>NUCLEOTIDE SEQUENCE [LARGE SCALE GENOMIC DNA]</scope>
    <source>
        <strain evidence="1 2">PP31</strain>
    </source>
</reference>
<accession>A0A5K7Z633</accession>
<protein>
    <recommendedName>
        <fullName evidence="3">HEPN domain-containing protein</fullName>
    </recommendedName>
</protein>
<keyword evidence="2" id="KW-1185">Reference proteome</keyword>
<evidence type="ECO:0008006" key="3">
    <source>
        <dbReference type="Google" id="ProtNLM"/>
    </source>
</evidence>
<name>A0A5K7Z633_9BACT</name>
<proteinExistence type="predicted"/>
<evidence type="ECO:0000313" key="2">
    <source>
        <dbReference type="Proteomes" id="UP000427769"/>
    </source>
</evidence>
<dbReference type="Proteomes" id="UP000427769">
    <property type="component" value="Chromosome"/>
</dbReference>
<dbReference type="KEGG" id="dwd:DSCW_30860"/>